<gene>
    <name evidence="2" type="ORF">VE25_14595</name>
</gene>
<dbReference type="GO" id="GO:0043190">
    <property type="term" value="C:ATP-binding cassette (ABC) transporter complex"/>
    <property type="evidence" value="ECO:0007669"/>
    <property type="project" value="InterPro"/>
</dbReference>
<evidence type="ECO:0000259" key="1">
    <source>
        <dbReference type="Pfam" id="PF04069"/>
    </source>
</evidence>
<dbReference type="SUPFAM" id="SSF53850">
    <property type="entry name" value="Periplasmic binding protein-like II"/>
    <property type="match status" value="1"/>
</dbReference>
<protein>
    <recommendedName>
        <fullName evidence="1">ABC-type glycine betaine transport system substrate-binding domain-containing protein</fullName>
    </recommendedName>
</protein>
<dbReference type="Pfam" id="PF04069">
    <property type="entry name" value="OpuAC"/>
    <property type="match status" value="1"/>
</dbReference>
<dbReference type="Gene3D" id="3.40.190.100">
    <property type="entry name" value="Glycine betaine-binding periplasmic protein, domain 2"/>
    <property type="match status" value="1"/>
</dbReference>
<dbReference type="Gene3D" id="3.40.190.10">
    <property type="entry name" value="Periplasmic binding protein-like II"/>
    <property type="match status" value="1"/>
</dbReference>
<proteinExistence type="predicted"/>
<sequence>MIVLDQAQDAASGAAQQAPCGGRSLTIAAMQWPSSAVLAEIHARLVSEHFGCRAEVVPGDMAGSGSSMASTGQPAVAPEMWIGRIAEVWNQSIKTQTVRAAANTYDTQVFEGWYVPGYLVAEHPDLTGAAALAASTAFSGGESTPRFVSCPPDWGCAVVNRNLMRALDLGERFEVVEPANRFEMDRIIAEAVSRREPFVAYYWAPNAVIAQFDMRALDMGAYDAEAMRCLAQVACASPAVSSFPAETVVVALAEWVFTQAPEVAGYFQRASIPLAQMNALLAELNTPGATPAAIADRFVAEHEDIWSGWVGNPVQQ</sequence>
<evidence type="ECO:0000313" key="2">
    <source>
        <dbReference type="EMBL" id="KKB11014.1"/>
    </source>
</evidence>
<dbReference type="Proteomes" id="UP000033632">
    <property type="component" value="Unassembled WGS sequence"/>
</dbReference>
<dbReference type="InterPro" id="IPR007210">
    <property type="entry name" value="ABC_Gly_betaine_transp_sub-bd"/>
</dbReference>
<name>A0A0F5FQ74_9HYPH</name>
<reference evidence="2 3" key="1">
    <citation type="submission" date="2015-03" db="EMBL/GenBank/DDBJ databases">
        <authorList>
            <person name="Hassan Y.I."/>
            <person name="Lepp D."/>
            <person name="Li X.-Z."/>
            <person name="Zhou T."/>
        </authorList>
    </citation>
    <scope>NUCLEOTIDE SEQUENCE [LARGE SCALE GENOMIC DNA]</scope>
    <source>
        <strain evidence="2 3">BD-c194</strain>
    </source>
</reference>
<dbReference type="EMBL" id="JZEX01000124">
    <property type="protein sequence ID" value="KKB11014.1"/>
    <property type="molecule type" value="Genomic_DNA"/>
</dbReference>
<dbReference type="AlphaFoldDB" id="A0A0F5FQ74"/>
<evidence type="ECO:0000313" key="3">
    <source>
        <dbReference type="Proteomes" id="UP000033632"/>
    </source>
</evidence>
<feature type="domain" description="ABC-type glycine betaine transport system substrate-binding" evidence="1">
    <location>
        <begin position="24"/>
        <end position="301"/>
    </location>
</feature>
<keyword evidence="3" id="KW-1185">Reference proteome</keyword>
<organism evidence="2 3">
    <name type="scientific">Devosia geojensis</name>
    <dbReference type="NCBI Taxonomy" id="443610"/>
    <lineage>
        <taxon>Bacteria</taxon>
        <taxon>Pseudomonadati</taxon>
        <taxon>Pseudomonadota</taxon>
        <taxon>Alphaproteobacteria</taxon>
        <taxon>Hyphomicrobiales</taxon>
        <taxon>Devosiaceae</taxon>
        <taxon>Devosia</taxon>
    </lineage>
</organism>
<dbReference type="STRING" id="443610.VE25_14595"/>
<dbReference type="GO" id="GO:0022857">
    <property type="term" value="F:transmembrane transporter activity"/>
    <property type="evidence" value="ECO:0007669"/>
    <property type="project" value="InterPro"/>
</dbReference>
<dbReference type="PATRIC" id="fig|443610.3.peg.1189"/>
<accession>A0A0F5FQ74</accession>
<comment type="caution">
    <text evidence="2">The sequence shown here is derived from an EMBL/GenBank/DDBJ whole genome shotgun (WGS) entry which is preliminary data.</text>
</comment>